<evidence type="ECO:0000256" key="2">
    <source>
        <dbReference type="ARBA" id="ARBA00023242"/>
    </source>
</evidence>
<comment type="caution">
    <text evidence="5">The sequence shown here is derived from an EMBL/GenBank/DDBJ whole genome shotgun (WGS) entry which is preliminary data.</text>
</comment>
<dbReference type="STRING" id="1081102.A0A167UQ65"/>
<dbReference type="AlphaFoldDB" id="A0A167UQ65"/>
<dbReference type="PANTHER" id="PTHR13495">
    <property type="entry name" value="NEFA-INTERACTING NUCLEAR PROTEIN NIP30"/>
    <property type="match status" value="1"/>
</dbReference>
<dbReference type="InterPro" id="IPR019331">
    <property type="entry name" value="FAM192A/Fyv6_N"/>
</dbReference>
<evidence type="ECO:0000259" key="4">
    <source>
        <dbReference type="Pfam" id="PF10187"/>
    </source>
</evidence>
<accession>A0A167UQ65</accession>
<gene>
    <name evidence="5" type="ORF">SPI_04654</name>
</gene>
<feature type="compositionally biased region" description="Low complexity" evidence="3">
    <location>
        <begin position="252"/>
        <end position="275"/>
    </location>
</feature>
<feature type="compositionally biased region" description="Basic and acidic residues" evidence="3">
    <location>
        <begin position="48"/>
        <end position="65"/>
    </location>
</feature>
<protein>
    <submittedName>
        <fullName evidence="5">NEFA-interacting nuclear protein NIP30</fullName>
    </submittedName>
</protein>
<keyword evidence="6" id="KW-1185">Reference proteome</keyword>
<feature type="compositionally biased region" description="Gly residues" evidence="3">
    <location>
        <begin position="147"/>
        <end position="157"/>
    </location>
</feature>
<dbReference type="InterPro" id="IPR039845">
    <property type="entry name" value="FAM192A"/>
</dbReference>
<dbReference type="Pfam" id="PF10187">
    <property type="entry name" value="FAM192A_Fyv6_N"/>
    <property type="match status" value="1"/>
</dbReference>
<evidence type="ECO:0000256" key="1">
    <source>
        <dbReference type="ARBA" id="ARBA00004123"/>
    </source>
</evidence>
<feature type="compositionally biased region" description="Acidic residues" evidence="3">
    <location>
        <begin position="284"/>
        <end position="301"/>
    </location>
</feature>
<name>A0A167UQ65_9HYPO</name>
<comment type="subcellular location">
    <subcellularLocation>
        <location evidence="1">Nucleus</location>
    </subcellularLocation>
</comment>
<proteinExistence type="predicted"/>
<feature type="region of interest" description="Disordered" evidence="3">
    <location>
        <begin position="126"/>
        <end position="301"/>
    </location>
</feature>
<dbReference type="PANTHER" id="PTHR13495:SF0">
    <property type="entry name" value="PSME3-INTERACTING PROTEIN"/>
    <property type="match status" value="1"/>
</dbReference>
<evidence type="ECO:0000256" key="3">
    <source>
        <dbReference type="SAM" id="MobiDB-lite"/>
    </source>
</evidence>
<evidence type="ECO:0000313" key="6">
    <source>
        <dbReference type="Proteomes" id="UP000076874"/>
    </source>
</evidence>
<dbReference type="EMBL" id="AZHD01000007">
    <property type="protein sequence ID" value="OAA61795.1"/>
    <property type="molecule type" value="Genomic_DNA"/>
</dbReference>
<keyword evidence="2" id="KW-0539">Nucleus</keyword>
<feature type="domain" description="FAM192A/Fyv6 N-terminal" evidence="4">
    <location>
        <begin position="39"/>
        <end position="138"/>
    </location>
</feature>
<organism evidence="5 6">
    <name type="scientific">Niveomyces insectorum RCEF 264</name>
    <dbReference type="NCBI Taxonomy" id="1081102"/>
    <lineage>
        <taxon>Eukaryota</taxon>
        <taxon>Fungi</taxon>
        <taxon>Dikarya</taxon>
        <taxon>Ascomycota</taxon>
        <taxon>Pezizomycotina</taxon>
        <taxon>Sordariomycetes</taxon>
        <taxon>Hypocreomycetidae</taxon>
        <taxon>Hypocreales</taxon>
        <taxon>Cordycipitaceae</taxon>
        <taxon>Niveomyces</taxon>
    </lineage>
</organism>
<evidence type="ECO:0000313" key="5">
    <source>
        <dbReference type="EMBL" id="OAA61795.1"/>
    </source>
</evidence>
<sequence>MSSRFVSGGAINAASGDAVTPPSDSPAATRSTAADAGDAVRRQAQWEAVERELEEERRKRAEARRAANSTAGEPSLYEVLQANKASKQAAFEEAHRLKNQFRALDEDEVDFLDGVLAASRAEEARVRQETQAGLDAFRQAQRKTGREGGGGSNGGAAGTDEGNRSWQVAGGRKRKRHEDKKTAAALLGVKRKSGGSTPAVGTVGTVGQDGSTREAVGAEDDINKTRPPPHRPAHASAASGPTLQSQGKKQAEPAATAATAPKAPTNTAPAAAKPASKLGLVEYGSDEDDDVGDDVGDDDDD</sequence>
<dbReference type="Proteomes" id="UP000076874">
    <property type="component" value="Unassembled WGS sequence"/>
</dbReference>
<dbReference type="GO" id="GO:0005634">
    <property type="term" value="C:nucleus"/>
    <property type="evidence" value="ECO:0007669"/>
    <property type="project" value="UniProtKB-SubCell"/>
</dbReference>
<reference evidence="5 6" key="1">
    <citation type="journal article" date="2016" name="Genome Biol. Evol.">
        <title>Divergent and convergent evolution of fungal pathogenicity.</title>
        <authorList>
            <person name="Shang Y."/>
            <person name="Xiao G."/>
            <person name="Zheng P."/>
            <person name="Cen K."/>
            <person name="Zhan S."/>
            <person name="Wang C."/>
        </authorList>
    </citation>
    <scope>NUCLEOTIDE SEQUENCE [LARGE SCALE GENOMIC DNA]</scope>
    <source>
        <strain evidence="5 6">RCEF 264</strain>
    </source>
</reference>
<feature type="region of interest" description="Disordered" evidence="3">
    <location>
        <begin position="1"/>
        <end position="76"/>
    </location>
</feature>
<dbReference type="OrthoDB" id="75807at2759"/>